<evidence type="ECO:0000256" key="2">
    <source>
        <dbReference type="ARBA" id="ARBA00023015"/>
    </source>
</evidence>
<dbReference type="PANTHER" id="PTHR31221">
    <property type="entry name" value="WRKY TRANSCRIPTION FACTOR PROTEIN 1-RELATED"/>
    <property type="match status" value="1"/>
</dbReference>
<feature type="region of interest" description="Disordered" evidence="6">
    <location>
        <begin position="66"/>
        <end position="118"/>
    </location>
</feature>
<evidence type="ECO:0000256" key="6">
    <source>
        <dbReference type="SAM" id="MobiDB-lite"/>
    </source>
</evidence>
<evidence type="ECO:0000256" key="5">
    <source>
        <dbReference type="ARBA" id="ARBA00023242"/>
    </source>
</evidence>
<gene>
    <name evidence="8" type="ORF">ZIOFF_047984</name>
</gene>
<evidence type="ECO:0000259" key="7">
    <source>
        <dbReference type="PROSITE" id="PS50811"/>
    </source>
</evidence>
<keyword evidence="3" id="KW-0238">DNA-binding</keyword>
<name>A0A8J5FYF2_ZINOF</name>
<feature type="compositionally biased region" description="Low complexity" evidence="6">
    <location>
        <begin position="98"/>
        <end position="108"/>
    </location>
</feature>
<dbReference type="FunFam" id="2.20.25.80:FF:000003">
    <property type="entry name" value="WRKY transcription factor 57"/>
    <property type="match status" value="1"/>
</dbReference>
<evidence type="ECO:0000256" key="4">
    <source>
        <dbReference type="ARBA" id="ARBA00023163"/>
    </source>
</evidence>
<evidence type="ECO:0000256" key="1">
    <source>
        <dbReference type="ARBA" id="ARBA00004123"/>
    </source>
</evidence>
<proteinExistence type="predicted"/>
<dbReference type="PROSITE" id="PS50811">
    <property type="entry name" value="WRKY"/>
    <property type="match status" value="1"/>
</dbReference>
<dbReference type="Proteomes" id="UP000734854">
    <property type="component" value="Unassembled WGS sequence"/>
</dbReference>
<dbReference type="SUPFAM" id="SSF118290">
    <property type="entry name" value="WRKY DNA-binding domain"/>
    <property type="match status" value="1"/>
</dbReference>
<protein>
    <recommendedName>
        <fullName evidence="7">WRKY domain-containing protein</fullName>
    </recommendedName>
</protein>
<keyword evidence="2" id="KW-0805">Transcription regulation</keyword>
<dbReference type="PANTHER" id="PTHR31221:SF334">
    <property type="entry name" value="WRKY TRANSCRIPTION FACTOR 57-RELATED"/>
    <property type="match status" value="1"/>
</dbReference>
<dbReference type="InterPro" id="IPR044810">
    <property type="entry name" value="WRKY_plant"/>
</dbReference>
<dbReference type="GO" id="GO:0005634">
    <property type="term" value="C:nucleus"/>
    <property type="evidence" value="ECO:0007669"/>
    <property type="project" value="UniProtKB-SubCell"/>
</dbReference>
<reference evidence="8 9" key="1">
    <citation type="submission" date="2020-08" db="EMBL/GenBank/DDBJ databases">
        <title>Plant Genome Project.</title>
        <authorList>
            <person name="Zhang R.-G."/>
        </authorList>
    </citation>
    <scope>NUCLEOTIDE SEQUENCE [LARGE SCALE GENOMIC DNA]</scope>
    <source>
        <tissue evidence="8">Rhizome</tissue>
    </source>
</reference>
<dbReference type="Pfam" id="PF03106">
    <property type="entry name" value="WRKY"/>
    <property type="match status" value="1"/>
</dbReference>
<feature type="compositionally biased region" description="Basic and acidic residues" evidence="6">
    <location>
        <begin position="87"/>
        <end position="97"/>
    </location>
</feature>
<feature type="domain" description="WRKY" evidence="7">
    <location>
        <begin position="164"/>
        <end position="229"/>
    </location>
</feature>
<dbReference type="GO" id="GO:0003700">
    <property type="term" value="F:DNA-binding transcription factor activity"/>
    <property type="evidence" value="ECO:0007669"/>
    <property type="project" value="InterPro"/>
</dbReference>
<evidence type="ECO:0000313" key="9">
    <source>
        <dbReference type="Proteomes" id="UP000734854"/>
    </source>
</evidence>
<dbReference type="AlphaFoldDB" id="A0A8J5FYF2"/>
<dbReference type="GO" id="GO:0043565">
    <property type="term" value="F:sequence-specific DNA binding"/>
    <property type="evidence" value="ECO:0007669"/>
    <property type="project" value="InterPro"/>
</dbReference>
<sequence length="271" mass="30289">MSGSGRELFFSDAGAYDYSSLHDDRDPLSLFMSFDDDYFYEALGSQSSSFTESGHEKLNLAADHVAAPSSPAPSRNFPASSSFSLDPVKESGEKPVQEGKAAAGEAAANILDDDKDKPNKVLGNQSMMMTAINLQQFIQIYSYNYRKKGEKRPRAARFAFITRSDVDHLEDGYRWRKYGQKAVKNSPFPRSYYRCTSQKCMVKKMVERSHQDPTIVITTYEGRHTHLNPTPTSQVGTGAVRMLPGMTLFPAPASITGECLQWHAPNNLREY</sequence>
<dbReference type="Gene3D" id="2.20.25.80">
    <property type="entry name" value="WRKY domain"/>
    <property type="match status" value="1"/>
</dbReference>
<dbReference type="InterPro" id="IPR036576">
    <property type="entry name" value="WRKY_dom_sf"/>
</dbReference>
<dbReference type="EMBL" id="JACMSC010000013">
    <property type="protein sequence ID" value="KAG6493011.1"/>
    <property type="molecule type" value="Genomic_DNA"/>
</dbReference>
<organism evidence="8 9">
    <name type="scientific">Zingiber officinale</name>
    <name type="common">Ginger</name>
    <name type="synonym">Amomum zingiber</name>
    <dbReference type="NCBI Taxonomy" id="94328"/>
    <lineage>
        <taxon>Eukaryota</taxon>
        <taxon>Viridiplantae</taxon>
        <taxon>Streptophyta</taxon>
        <taxon>Embryophyta</taxon>
        <taxon>Tracheophyta</taxon>
        <taxon>Spermatophyta</taxon>
        <taxon>Magnoliopsida</taxon>
        <taxon>Liliopsida</taxon>
        <taxon>Zingiberales</taxon>
        <taxon>Zingiberaceae</taxon>
        <taxon>Zingiber</taxon>
    </lineage>
</organism>
<keyword evidence="9" id="KW-1185">Reference proteome</keyword>
<dbReference type="SMART" id="SM00774">
    <property type="entry name" value="WRKY"/>
    <property type="match status" value="1"/>
</dbReference>
<dbReference type="InterPro" id="IPR003657">
    <property type="entry name" value="WRKY_dom"/>
</dbReference>
<comment type="subcellular location">
    <subcellularLocation>
        <location evidence="1">Nucleus</location>
    </subcellularLocation>
</comment>
<evidence type="ECO:0000313" key="8">
    <source>
        <dbReference type="EMBL" id="KAG6493011.1"/>
    </source>
</evidence>
<keyword evidence="5" id="KW-0539">Nucleus</keyword>
<comment type="caution">
    <text evidence="8">The sequence shown here is derived from an EMBL/GenBank/DDBJ whole genome shotgun (WGS) entry which is preliminary data.</text>
</comment>
<evidence type="ECO:0000256" key="3">
    <source>
        <dbReference type="ARBA" id="ARBA00023125"/>
    </source>
</evidence>
<keyword evidence="4" id="KW-0804">Transcription</keyword>
<accession>A0A8J5FYF2</accession>